<dbReference type="AlphaFoldDB" id="A0A2N5ZKI4"/>
<name>A0A2N5ZKI4_MUIH1</name>
<dbReference type="GO" id="GO:0000155">
    <property type="term" value="F:phosphorelay sensor kinase activity"/>
    <property type="evidence" value="ECO:0007669"/>
    <property type="project" value="InterPro"/>
</dbReference>
<reference evidence="10 11" key="1">
    <citation type="submission" date="2017-11" db="EMBL/GenBank/DDBJ databases">
        <title>Genome-resolved metagenomics identifies genetic mobility, metabolic interactions, and unexpected diversity in perchlorate-reducing communities.</title>
        <authorList>
            <person name="Barnum T.P."/>
            <person name="Figueroa I.A."/>
            <person name="Carlstrom C.I."/>
            <person name="Lucas L.N."/>
            <person name="Engelbrektson A.L."/>
            <person name="Coates J.D."/>
        </authorList>
    </citation>
    <scope>NUCLEOTIDE SEQUENCE [LARGE SCALE GENOMIC DNA]</scope>
    <source>
        <strain evidence="10">BM706</strain>
    </source>
</reference>
<comment type="catalytic activity">
    <reaction evidence="1">
        <text>ATP + protein L-histidine = ADP + protein N-phospho-L-histidine.</text>
        <dbReference type="EC" id="2.7.13.3"/>
    </reaction>
</comment>
<dbReference type="PROSITE" id="PS50109">
    <property type="entry name" value="HIS_KIN"/>
    <property type="match status" value="1"/>
</dbReference>
<dbReference type="GO" id="GO:0000156">
    <property type="term" value="F:phosphorelay response regulator activity"/>
    <property type="evidence" value="ECO:0007669"/>
    <property type="project" value="TreeGrafter"/>
</dbReference>
<keyword evidence="3" id="KW-0597">Phosphoprotein</keyword>
<dbReference type="PANTHER" id="PTHR42878:SF15">
    <property type="entry name" value="BACTERIOPHYTOCHROME"/>
    <property type="match status" value="1"/>
</dbReference>
<evidence type="ECO:0000256" key="4">
    <source>
        <dbReference type="ARBA" id="ARBA00022679"/>
    </source>
</evidence>
<dbReference type="Gene3D" id="3.30.565.10">
    <property type="entry name" value="Histidine kinase-like ATPase, C-terminal domain"/>
    <property type="match status" value="1"/>
</dbReference>
<dbReference type="InterPro" id="IPR004358">
    <property type="entry name" value="Sig_transdc_His_kin-like_C"/>
</dbReference>
<dbReference type="GO" id="GO:0016020">
    <property type="term" value="C:membrane"/>
    <property type="evidence" value="ECO:0007669"/>
    <property type="project" value="UniProtKB-SubCell"/>
</dbReference>
<dbReference type="EC" id="2.7.13.3" evidence="2"/>
<dbReference type="EMBL" id="PKTG01000039">
    <property type="protein sequence ID" value="PLX19156.1"/>
    <property type="molecule type" value="Genomic_DNA"/>
</dbReference>
<dbReference type="InterPro" id="IPR005467">
    <property type="entry name" value="His_kinase_dom"/>
</dbReference>
<feature type="coiled-coil region" evidence="7">
    <location>
        <begin position="645"/>
        <end position="676"/>
    </location>
</feature>
<dbReference type="Proteomes" id="UP000234857">
    <property type="component" value="Unassembled WGS sequence"/>
</dbReference>
<dbReference type="Pfam" id="PF13426">
    <property type="entry name" value="PAS_9"/>
    <property type="match status" value="2"/>
</dbReference>
<sequence>MKKTRFDFKELEFTDVIYIENLLEIQKVISEATGCGICITDNKGNVLTEVSGYSVLFRVKENDDKCFICQTTLVKRAKETGEIQIKECPEFNSRFAVIPVFIRNTCLGFFYVSSKRIRNLEYTQKDIDDVKTKVDISEKDFLVSIDLIKVISKNIAERAFLNYLFIGELVSTVECIFTKQEQDQLFNTLKKHSIIGTSHVNIDGNILDVNKRLCDMLGFKKEEMLGRRITEFINEDDSELEKTGDMLKNSSELNHYFEKTFIKKDGSFAHIGITTTLIKSKNKTPYFFSLYHDITDKVNFEKDIIGISRFTSENPNPVLRIRSDGMVLYMNPASKKIAQIYSLEIDKYARQDIIGMVNSAFINGEKIVQIIEHDRNYYRFTFIPSVEEGYVNIFITDITELKSAEQYALDNERRVKAISEASFETLLIHENGKIIEINNQVEMMFGYKSEDVIGTNAIKLITEELRDEVREKIKNNKEELYESIGIKKDGTRFYIRIHGKPYIYKGKNVRAVAIDDIDDMKRFEISNEQSLKKFRDIIDMSPLGIFTFELNDQGILIFTEENKAAKEMTGIDRSSDYGKSFEEVFPYMKDSDLGKIFKAVAELGRSYKIGKYEYNTPVVNAVYEIAVFQTEPGKIAVQMMDITQGQRYREKIENLNVELENKVSERTKQLELINSELENFSNMVSHDLKSPLNIISGYADMLELELGDKINEKEKNYIDKIHNGISRMGELIHDILRFSRINQENLNKVDFDLSSLVKGVFNSLLKEEDIKRYRLVIRKDFKVHADKELIIIVLENILGNAIKYSSKTKEPVVEFGQEKIKDKEYFYVKDNGVGFPPDMAETIFEPLKRAHKDSDFSGTGIGLATVKRVIGKHGGEVFAESDGKNGAKFYFRFD</sequence>
<dbReference type="InterPro" id="IPR000014">
    <property type="entry name" value="PAS"/>
</dbReference>
<feature type="domain" description="PAS" evidence="9">
    <location>
        <begin position="410"/>
        <end position="480"/>
    </location>
</feature>
<evidence type="ECO:0000256" key="1">
    <source>
        <dbReference type="ARBA" id="ARBA00000085"/>
    </source>
</evidence>
<evidence type="ECO:0000313" key="11">
    <source>
        <dbReference type="Proteomes" id="UP000234857"/>
    </source>
</evidence>
<dbReference type="SUPFAM" id="SSF47384">
    <property type="entry name" value="Homodimeric domain of signal transducing histidine kinase"/>
    <property type="match status" value="1"/>
</dbReference>
<feature type="domain" description="Histidine kinase" evidence="8">
    <location>
        <begin position="683"/>
        <end position="894"/>
    </location>
</feature>
<dbReference type="InterPro" id="IPR003661">
    <property type="entry name" value="HisK_dim/P_dom"/>
</dbReference>
<dbReference type="SMART" id="SM00091">
    <property type="entry name" value="PAS"/>
    <property type="match status" value="2"/>
</dbReference>
<dbReference type="PANTHER" id="PTHR42878">
    <property type="entry name" value="TWO-COMPONENT HISTIDINE KINASE"/>
    <property type="match status" value="1"/>
</dbReference>
<comment type="caution">
    <text evidence="10">The sequence shown here is derived from an EMBL/GenBank/DDBJ whole genome shotgun (WGS) entry which is preliminary data.</text>
</comment>
<dbReference type="Gene3D" id="1.10.287.130">
    <property type="match status" value="1"/>
</dbReference>
<dbReference type="GO" id="GO:0007234">
    <property type="term" value="P:osmosensory signaling via phosphorelay pathway"/>
    <property type="evidence" value="ECO:0007669"/>
    <property type="project" value="TreeGrafter"/>
</dbReference>
<dbReference type="InterPro" id="IPR035965">
    <property type="entry name" value="PAS-like_dom_sf"/>
</dbReference>
<dbReference type="SUPFAM" id="SSF55874">
    <property type="entry name" value="ATPase domain of HSP90 chaperone/DNA topoisomerase II/histidine kinase"/>
    <property type="match status" value="1"/>
</dbReference>
<organism evidence="10 11">
    <name type="scientific">Muiribacterium halophilum</name>
    <dbReference type="NCBI Taxonomy" id="2053465"/>
    <lineage>
        <taxon>Bacteria</taxon>
        <taxon>Candidatus Muiribacteriota</taxon>
        <taxon>Candidatus Muiribacteriia</taxon>
        <taxon>Candidatus Muiribacteriales</taxon>
        <taxon>Candidatus Muiribacteriaceae</taxon>
        <taxon>Candidatus Muiribacterium</taxon>
    </lineage>
</organism>
<evidence type="ECO:0000259" key="9">
    <source>
        <dbReference type="PROSITE" id="PS50112"/>
    </source>
</evidence>
<evidence type="ECO:0000259" key="8">
    <source>
        <dbReference type="PROSITE" id="PS50109"/>
    </source>
</evidence>
<dbReference type="InterPro" id="IPR003594">
    <property type="entry name" value="HATPase_dom"/>
</dbReference>
<keyword evidence="5" id="KW-0418">Kinase</keyword>
<evidence type="ECO:0000256" key="2">
    <source>
        <dbReference type="ARBA" id="ARBA00012438"/>
    </source>
</evidence>
<dbReference type="Gene3D" id="3.30.450.20">
    <property type="entry name" value="PAS domain"/>
    <property type="match status" value="3"/>
</dbReference>
<keyword evidence="7" id="KW-0175">Coiled coil</keyword>
<dbReference type="PRINTS" id="PR00344">
    <property type="entry name" value="BCTRLSENSOR"/>
</dbReference>
<dbReference type="InterPro" id="IPR036890">
    <property type="entry name" value="HATPase_C_sf"/>
</dbReference>
<evidence type="ECO:0000256" key="6">
    <source>
        <dbReference type="ARBA" id="ARBA00023136"/>
    </source>
</evidence>
<protein>
    <recommendedName>
        <fullName evidence="2">histidine kinase</fullName>
        <ecNumber evidence="2">2.7.13.3</ecNumber>
    </recommendedName>
</protein>
<dbReference type="Pfam" id="PF13188">
    <property type="entry name" value="PAS_8"/>
    <property type="match status" value="1"/>
</dbReference>
<accession>A0A2N5ZKI4</accession>
<proteinExistence type="predicted"/>
<gene>
    <name evidence="10" type="ORF">C0601_02540</name>
</gene>
<evidence type="ECO:0000256" key="3">
    <source>
        <dbReference type="ARBA" id="ARBA00022553"/>
    </source>
</evidence>
<feature type="domain" description="PAS" evidence="9">
    <location>
        <begin position="200"/>
        <end position="239"/>
    </location>
</feature>
<dbReference type="InterPro" id="IPR050351">
    <property type="entry name" value="BphY/WalK/GraS-like"/>
</dbReference>
<dbReference type="GO" id="GO:0030295">
    <property type="term" value="F:protein kinase activator activity"/>
    <property type="evidence" value="ECO:0007669"/>
    <property type="project" value="TreeGrafter"/>
</dbReference>
<evidence type="ECO:0000256" key="7">
    <source>
        <dbReference type="SAM" id="Coils"/>
    </source>
</evidence>
<dbReference type="PROSITE" id="PS50112">
    <property type="entry name" value="PAS"/>
    <property type="match status" value="2"/>
</dbReference>
<evidence type="ECO:0000313" key="10">
    <source>
        <dbReference type="EMBL" id="PLX19156.1"/>
    </source>
</evidence>
<dbReference type="CDD" id="cd00082">
    <property type="entry name" value="HisKA"/>
    <property type="match status" value="1"/>
</dbReference>
<dbReference type="SUPFAM" id="SSF55785">
    <property type="entry name" value="PYP-like sensor domain (PAS domain)"/>
    <property type="match status" value="3"/>
</dbReference>
<dbReference type="SMART" id="SM00388">
    <property type="entry name" value="HisKA"/>
    <property type="match status" value="1"/>
</dbReference>
<keyword evidence="6" id="KW-0472">Membrane</keyword>
<dbReference type="SMART" id="SM00387">
    <property type="entry name" value="HATPase_c"/>
    <property type="match status" value="1"/>
</dbReference>
<dbReference type="Pfam" id="PF00512">
    <property type="entry name" value="HisKA"/>
    <property type="match status" value="1"/>
</dbReference>
<dbReference type="InterPro" id="IPR018771">
    <property type="entry name" value="PocR_dom"/>
</dbReference>
<dbReference type="Pfam" id="PF02518">
    <property type="entry name" value="HATPase_c"/>
    <property type="match status" value="1"/>
</dbReference>
<evidence type="ECO:0000256" key="5">
    <source>
        <dbReference type="ARBA" id="ARBA00022777"/>
    </source>
</evidence>
<dbReference type="Pfam" id="PF10114">
    <property type="entry name" value="PocR"/>
    <property type="match status" value="1"/>
</dbReference>
<dbReference type="CDD" id="cd00130">
    <property type="entry name" value="PAS"/>
    <property type="match status" value="2"/>
</dbReference>
<dbReference type="InterPro" id="IPR036097">
    <property type="entry name" value="HisK_dim/P_sf"/>
</dbReference>
<dbReference type="NCBIfam" id="TIGR00229">
    <property type="entry name" value="sensory_box"/>
    <property type="match status" value="2"/>
</dbReference>
<keyword evidence="4" id="KW-0808">Transferase</keyword>